<comment type="caution">
    <text evidence="1">The sequence shown here is derived from an EMBL/GenBank/DDBJ whole genome shotgun (WGS) entry which is preliminary data.</text>
</comment>
<dbReference type="AlphaFoldDB" id="A0A9D0Z8K1"/>
<protein>
    <submittedName>
        <fullName evidence="1">Pyridoxamine 5'-phosphate oxidase family protein</fullName>
    </submittedName>
</protein>
<dbReference type="Gene3D" id="2.30.110.10">
    <property type="entry name" value="Electron Transport, Fmn-binding Protein, Chain A"/>
    <property type="match status" value="1"/>
</dbReference>
<organism evidence="1 2">
    <name type="scientific">Candidatus Onthenecus intestinigallinarum</name>
    <dbReference type="NCBI Taxonomy" id="2840875"/>
    <lineage>
        <taxon>Bacteria</taxon>
        <taxon>Bacillati</taxon>
        <taxon>Bacillota</taxon>
        <taxon>Clostridia</taxon>
        <taxon>Eubacteriales</taxon>
        <taxon>Candidatus Onthenecus</taxon>
    </lineage>
</organism>
<dbReference type="SUPFAM" id="SSF50475">
    <property type="entry name" value="FMN-binding split barrel"/>
    <property type="match status" value="1"/>
</dbReference>
<dbReference type="PANTHER" id="PTHR34071">
    <property type="entry name" value="5-NITROIMIDAZOLE ANTIBIOTICS RESISTANCE PROTEIN, NIMA-FAMILY-RELATED PROTEIN-RELATED"/>
    <property type="match status" value="1"/>
</dbReference>
<dbReference type="Proteomes" id="UP000886887">
    <property type="component" value="Unassembled WGS sequence"/>
</dbReference>
<reference evidence="1" key="2">
    <citation type="journal article" date="2021" name="PeerJ">
        <title>Extensive microbial diversity within the chicken gut microbiome revealed by metagenomics and culture.</title>
        <authorList>
            <person name="Gilroy R."/>
            <person name="Ravi A."/>
            <person name="Getino M."/>
            <person name="Pursley I."/>
            <person name="Horton D.L."/>
            <person name="Alikhan N.F."/>
            <person name="Baker D."/>
            <person name="Gharbi K."/>
            <person name="Hall N."/>
            <person name="Watson M."/>
            <person name="Adriaenssens E.M."/>
            <person name="Foster-Nyarko E."/>
            <person name="Jarju S."/>
            <person name="Secka A."/>
            <person name="Antonio M."/>
            <person name="Oren A."/>
            <person name="Chaudhuri R.R."/>
            <person name="La Ragione R."/>
            <person name="Hildebrand F."/>
            <person name="Pallen M.J."/>
        </authorList>
    </citation>
    <scope>NUCLEOTIDE SEQUENCE</scope>
    <source>
        <strain evidence="1">ChiSxjej2B14-6234</strain>
    </source>
</reference>
<evidence type="ECO:0000313" key="2">
    <source>
        <dbReference type="Proteomes" id="UP000886887"/>
    </source>
</evidence>
<dbReference type="EMBL" id="DVFJ01000008">
    <property type="protein sequence ID" value="HIQ71129.1"/>
    <property type="molecule type" value="Genomic_DNA"/>
</dbReference>
<dbReference type="InterPro" id="IPR024747">
    <property type="entry name" value="Pyridox_Oxase-rel"/>
</dbReference>
<dbReference type="PANTHER" id="PTHR34071:SF2">
    <property type="entry name" value="FLAVIN-NUCLEOTIDE-BINDING PROTEIN"/>
    <property type="match status" value="1"/>
</dbReference>
<name>A0A9D0Z8K1_9FIRM</name>
<dbReference type="Pfam" id="PF12900">
    <property type="entry name" value="Pyridox_ox_2"/>
    <property type="match status" value="1"/>
</dbReference>
<dbReference type="InterPro" id="IPR012349">
    <property type="entry name" value="Split_barrel_FMN-bd"/>
</dbReference>
<evidence type="ECO:0000313" key="1">
    <source>
        <dbReference type="EMBL" id="HIQ71129.1"/>
    </source>
</evidence>
<sequence length="156" mass="17914">MRRKDREIVEPARIDEVIARCDCCRLGLVDAGRAYVVPMNFGYRREEGQGVFYFHCAREGRKLDVLRQNPEAAFELDTAHLLRTGERGCDCSFAFESVMGEGTVQFVEESTAKREALGVIMRHMTGRADWTFDEAMLRSVTVLRLCAREMTCKRHE</sequence>
<reference evidence="1" key="1">
    <citation type="submission" date="2020-10" db="EMBL/GenBank/DDBJ databases">
        <authorList>
            <person name="Gilroy R."/>
        </authorList>
    </citation>
    <scope>NUCLEOTIDE SEQUENCE</scope>
    <source>
        <strain evidence="1">ChiSxjej2B14-6234</strain>
    </source>
</reference>
<accession>A0A9D0Z8K1</accession>
<gene>
    <name evidence="1" type="ORF">IAB73_02820</name>
</gene>
<proteinExistence type="predicted"/>